<proteinExistence type="predicted"/>
<reference evidence="1" key="2">
    <citation type="journal article" date="2015" name="Fish Shellfish Immunol.">
        <title>Early steps in the European eel (Anguilla anguilla)-Vibrio vulnificus interaction in the gills: Role of the RtxA13 toxin.</title>
        <authorList>
            <person name="Callol A."/>
            <person name="Pajuelo D."/>
            <person name="Ebbesson L."/>
            <person name="Teles M."/>
            <person name="MacKenzie S."/>
            <person name="Amaro C."/>
        </authorList>
    </citation>
    <scope>NUCLEOTIDE SEQUENCE</scope>
</reference>
<organism evidence="1">
    <name type="scientific">Anguilla anguilla</name>
    <name type="common">European freshwater eel</name>
    <name type="synonym">Muraena anguilla</name>
    <dbReference type="NCBI Taxonomy" id="7936"/>
    <lineage>
        <taxon>Eukaryota</taxon>
        <taxon>Metazoa</taxon>
        <taxon>Chordata</taxon>
        <taxon>Craniata</taxon>
        <taxon>Vertebrata</taxon>
        <taxon>Euteleostomi</taxon>
        <taxon>Actinopterygii</taxon>
        <taxon>Neopterygii</taxon>
        <taxon>Teleostei</taxon>
        <taxon>Anguilliformes</taxon>
        <taxon>Anguillidae</taxon>
        <taxon>Anguilla</taxon>
    </lineage>
</organism>
<reference evidence="1" key="1">
    <citation type="submission" date="2014-11" db="EMBL/GenBank/DDBJ databases">
        <authorList>
            <person name="Amaro Gonzalez C."/>
        </authorList>
    </citation>
    <scope>NUCLEOTIDE SEQUENCE</scope>
</reference>
<accession>A0A0E9XRV1</accession>
<protein>
    <submittedName>
        <fullName evidence="1">Uncharacterized protein</fullName>
    </submittedName>
</protein>
<dbReference type="EMBL" id="GBXM01003110">
    <property type="protein sequence ID" value="JAI05468.1"/>
    <property type="molecule type" value="Transcribed_RNA"/>
</dbReference>
<sequence>MTSLKSLKLLWRFAIWKVGKCHPHLSH</sequence>
<name>A0A0E9XRV1_ANGAN</name>
<evidence type="ECO:0000313" key="1">
    <source>
        <dbReference type="EMBL" id="JAI05468.1"/>
    </source>
</evidence>
<dbReference type="AlphaFoldDB" id="A0A0E9XRV1"/>